<keyword evidence="1" id="KW-1133">Transmembrane helix</keyword>
<evidence type="ECO:0000313" key="3">
    <source>
        <dbReference type="Proteomes" id="UP000218231"/>
    </source>
</evidence>
<reference evidence="2 3" key="1">
    <citation type="journal article" date="2017" name="Curr. Biol.">
        <title>Genome architecture and evolution of a unichromosomal asexual nematode.</title>
        <authorList>
            <person name="Fradin H."/>
            <person name="Zegar C."/>
            <person name="Gutwein M."/>
            <person name="Lucas J."/>
            <person name="Kovtun M."/>
            <person name="Corcoran D."/>
            <person name="Baugh L.R."/>
            <person name="Kiontke K."/>
            <person name="Gunsalus K."/>
            <person name="Fitch D.H."/>
            <person name="Piano F."/>
        </authorList>
    </citation>
    <scope>NUCLEOTIDE SEQUENCE [LARGE SCALE GENOMIC DNA]</scope>
    <source>
        <strain evidence="2">PF1309</strain>
    </source>
</reference>
<feature type="transmembrane region" description="Helical" evidence="1">
    <location>
        <begin position="64"/>
        <end position="83"/>
    </location>
</feature>
<dbReference type="InterPro" id="IPR019422">
    <property type="entry name" value="7TM_GPCR_serpentine_rcpt_Srh"/>
</dbReference>
<gene>
    <name evidence="2" type="ORF">WR25_12329</name>
</gene>
<sequence>MATTSVMLFAYRHYSILPSFHSHQLSRRGKIIGFILLHSGTLLWVPFVITEKSSEEFKEYLEEVVTPLFALIIPAGLLIGMTFRMVHGSDWINTCLVLISTHGMIGSICLVLVNPSYRRVLWQPKSIASVLIVSRHSEDIIKNPPFPELRRKSEPYERRFLKY</sequence>
<dbReference type="AlphaFoldDB" id="A0A2A2KX63"/>
<dbReference type="Proteomes" id="UP000218231">
    <property type="component" value="Unassembled WGS sequence"/>
</dbReference>
<keyword evidence="1" id="KW-0812">Transmembrane</keyword>
<feature type="transmembrane region" description="Helical" evidence="1">
    <location>
        <begin position="95"/>
        <end position="113"/>
    </location>
</feature>
<keyword evidence="3" id="KW-1185">Reference proteome</keyword>
<keyword evidence="1" id="KW-0472">Membrane</keyword>
<accession>A0A2A2KX63</accession>
<organism evidence="2 3">
    <name type="scientific">Diploscapter pachys</name>
    <dbReference type="NCBI Taxonomy" id="2018661"/>
    <lineage>
        <taxon>Eukaryota</taxon>
        <taxon>Metazoa</taxon>
        <taxon>Ecdysozoa</taxon>
        <taxon>Nematoda</taxon>
        <taxon>Chromadorea</taxon>
        <taxon>Rhabditida</taxon>
        <taxon>Rhabditina</taxon>
        <taxon>Rhabditomorpha</taxon>
        <taxon>Rhabditoidea</taxon>
        <taxon>Rhabditidae</taxon>
        <taxon>Diploscapter</taxon>
    </lineage>
</organism>
<dbReference type="EMBL" id="LIAE01007567">
    <property type="protein sequence ID" value="PAV78393.1"/>
    <property type="molecule type" value="Genomic_DNA"/>
</dbReference>
<evidence type="ECO:0000256" key="1">
    <source>
        <dbReference type="SAM" id="Phobius"/>
    </source>
</evidence>
<proteinExistence type="predicted"/>
<protein>
    <submittedName>
        <fullName evidence="2">Uncharacterized protein</fullName>
    </submittedName>
</protein>
<feature type="transmembrane region" description="Helical" evidence="1">
    <location>
        <begin position="31"/>
        <end position="49"/>
    </location>
</feature>
<name>A0A2A2KX63_9BILA</name>
<dbReference type="Pfam" id="PF10318">
    <property type="entry name" value="7TM_GPCR_Srh"/>
    <property type="match status" value="1"/>
</dbReference>
<evidence type="ECO:0000313" key="2">
    <source>
        <dbReference type="EMBL" id="PAV78393.1"/>
    </source>
</evidence>
<comment type="caution">
    <text evidence="2">The sequence shown here is derived from an EMBL/GenBank/DDBJ whole genome shotgun (WGS) entry which is preliminary data.</text>
</comment>